<reference evidence="2 3" key="1">
    <citation type="journal article" date="2009" name="J. Bacteriol.">
        <title>Genome sequences of three Agrobacterium biovars help elucidate the evolution of multichromosome genomes in bacteria.</title>
        <authorList>
            <person name="Slater S.C."/>
            <person name="Goldman B.S."/>
            <person name="Goodner B."/>
            <person name="Setubal J.C."/>
            <person name="Farrand S.K."/>
            <person name="Nester E.W."/>
            <person name="Burr T.J."/>
            <person name="Banta L."/>
            <person name="Dickerman A.W."/>
            <person name="Paulsen I."/>
            <person name="Otten L."/>
            <person name="Suen G."/>
            <person name="Welch R."/>
            <person name="Almeida N.F."/>
            <person name="Arnold F."/>
            <person name="Burton O.T."/>
            <person name="Du Z."/>
            <person name="Ewing A."/>
            <person name="Godsy E."/>
            <person name="Heisel S."/>
            <person name="Houmiel K.L."/>
            <person name="Jhaveri J."/>
            <person name="Lu J."/>
            <person name="Miller N.M."/>
            <person name="Norton S."/>
            <person name="Chen Q."/>
            <person name="Phoolcharoen W."/>
            <person name="Ohlin V."/>
            <person name="Ondrusek D."/>
            <person name="Pride N."/>
            <person name="Stricklin S.L."/>
            <person name="Sun J."/>
            <person name="Wheeler C."/>
            <person name="Wilson L."/>
            <person name="Zhu H."/>
            <person name="Wood D.W."/>
        </authorList>
    </citation>
    <scope>NUCLEOTIDE SEQUENCE [LARGE SCALE GENOMIC DNA]</scope>
    <source>
        <strain evidence="3">K84 / ATCC BAA-868</strain>
    </source>
</reference>
<dbReference type="InterPro" id="IPR023214">
    <property type="entry name" value="HAD_sf"/>
</dbReference>
<dbReference type="SFLD" id="SFLDG01129">
    <property type="entry name" value="C1.5:_HAD__Beta-PGM__Phosphata"/>
    <property type="match status" value="1"/>
</dbReference>
<dbReference type="EMBL" id="CP000628">
    <property type="protein sequence ID" value="ACM25591.1"/>
    <property type="molecule type" value="Genomic_DNA"/>
</dbReference>
<dbReference type="InterPro" id="IPR023198">
    <property type="entry name" value="PGP-like_dom2"/>
</dbReference>
<dbReference type="InterPro" id="IPR051540">
    <property type="entry name" value="S-2-haloacid_dehalogenase"/>
</dbReference>
<keyword evidence="1 2" id="KW-0378">Hydrolase</keyword>
<dbReference type="SUPFAM" id="SSF56784">
    <property type="entry name" value="HAD-like"/>
    <property type="match status" value="1"/>
</dbReference>
<accession>B9J9X3</accession>
<evidence type="ECO:0000313" key="2">
    <source>
        <dbReference type="EMBL" id="ACM25591.1"/>
    </source>
</evidence>
<name>B9J9X3_RHIR8</name>
<dbReference type="PANTHER" id="PTHR43316">
    <property type="entry name" value="HYDROLASE, HALOACID DELAHOGENASE-RELATED"/>
    <property type="match status" value="1"/>
</dbReference>
<dbReference type="InterPro" id="IPR036412">
    <property type="entry name" value="HAD-like_sf"/>
</dbReference>
<dbReference type="CDD" id="cd07515">
    <property type="entry name" value="HAD-like"/>
    <property type="match status" value="1"/>
</dbReference>
<sequence length="229" mass="25463">MTTIGFDADDTLWQNEQFYQLTERQFAELLADHAESENISQKLLEAEKRNLNHYGFGIKGFTLSMIETAIEITRGEVPATVIAQILDIGRDLLTHPVETLPDVRGTLETLSGNYLLVLITKGDLFDQERKLAQSGLGDLFDAVEIVSDKNASTYRRIFSKVGDGPERAMMVGNSLKSDIVPALAAGSYGVFIPHELTWIFEHVEEPTQAPRFHKIGYLGELHGIIEGLS</sequence>
<gene>
    <name evidence="2" type="ordered locus">Arad_1045</name>
</gene>
<dbReference type="HOGENOM" id="CLU_074041_0_0_5"/>
<evidence type="ECO:0000256" key="1">
    <source>
        <dbReference type="ARBA" id="ARBA00022801"/>
    </source>
</evidence>
<dbReference type="eggNOG" id="COG1011">
    <property type="taxonomic scope" value="Bacteria"/>
</dbReference>
<dbReference type="KEGG" id="ara:Arad_1045"/>
<dbReference type="GO" id="GO:0016787">
    <property type="term" value="F:hydrolase activity"/>
    <property type="evidence" value="ECO:0007669"/>
    <property type="project" value="UniProtKB-KW"/>
</dbReference>
<dbReference type="AlphaFoldDB" id="B9J9X3"/>
<dbReference type="Gene3D" id="1.10.150.240">
    <property type="entry name" value="Putative phosphatase, domain 2"/>
    <property type="match status" value="1"/>
</dbReference>
<dbReference type="Proteomes" id="UP000001600">
    <property type="component" value="Chromosome 1"/>
</dbReference>
<dbReference type="Pfam" id="PF00702">
    <property type="entry name" value="Hydrolase"/>
    <property type="match status" value="1"/>
</dbReference>
<proteinExistence type="predicted"/>
<organism evidence="2 3">
    <name type="scientific">Rhizobium rhizogenes (strain K84 / ATCC BAA-868)</name>
    <name type="common">Agrobacterium radiobacter</name>
    <dbReference type="NCBI Taxonomy" id="311403"/>
    <lineage>
        <taxon>Bacteria</taxon>
        <taxon>Pseudomonadati</taxon>
        <taxon>Pseudomonadota</taxon>
        <taxon>Alphaproteobacteria</taxon>
        <taxon>Hyphomicrobiales</taxon>
        <taxon>Rhizobiaceae</taxon>
        <taxon>Rhizobium/Agrobacterium group</taxon>
        <taxon>Rhizobium</taxon>
    </lineage>
</organism>
<dbReference type="Gene3D" id="3.40.50.1000">
    <property type="entry name" value="HAD superfamily/HAD-like"/>
    <property type="match status" value="1"/>
</dbReference>
<evidence type="ECO:0000313" key="3">
    <source>
        <dbReference type="Proteomes" id="UP000001600"/>
    </source>
</evidence>
<dbReference type="PANTHER" id="PTHR43316:SF8">
    <property type="entry name" value="HAD FAMILY HYDROLASE"/>
    <property type="match status" value="1"/>
</dbReference>
<protein>
    <submittedName>
        <fullName evidence="2">Hydrolase</fullName>
    </submittedName>
</protein>
<dbReference type="SFLD" id="SFLDS00003">
    <property type="entry name" value="Haloacid_Dehalogenase"/>
    <property type="match status" value="1"/>
</dbReference>